<proteinExistence type="predicted"/>
<sequence length="303" mass="33232">MGETATVRVDGRVLRLSNLGKVLFPEHGFTKAEVIDYYSRIAPVLLPHLAGRPVTLRRYPDGVDGPSFYEKNVPRHAPDWVRTVRIETPGSARGHEYADFVLVEDLPTLVWVANLAALELHVPQWGVGPRGGRHTPDLLVFDLDPGTPATVVECCRVAMLVRAELERDGMAVFAKTSGSKGMQLYAAVEVSAPERTAEYAKDLAQRLAAEHPELVVSTMAKAVRRGKVLIDWSQNNRGKTTVAPYSLRARSRPAVSTPVSWAEVEACARAEDLVFLAADVVARVTHGGDLFAELRDKAVRLPK</sequence>
<organism evidence="2 3">
    <name type="scientific">Umezawaea tangerina</name>
    <dbReference type="NCBI Taxonomy" id="84725"/>
    <lineage>
        <taxon>Bacteria</taxon>
        <taxon>Bacillati</taxon>
        <taxon>Actinomycetota</taxon>
        <taxon>Actinomycetes</taxon>
        <taxon>Pseudonocardiales</taxon>
        <taxon>Pseudonocardiaceae</taxon>
        <taxon>Umezawaea</taxon>
    </lineage>
</organism>
<dbReference type="InterPro" id="IPR033649">
    <property type="entry name" value="MtLigD_Pol-like"/>
</dbReference>
<reference evidence="2 3" key="1">
    <citation type="submission" date="2018-03" db="EMBL/GenBank/DDBJ databases">
        <title>Genomic Encyclopedia of Archaeal and Bacterial Type Strains, Phase II (KMG-II): from individual species to whole genera.</title>
        <authorList>
            <person name="Goeker M."/>
        </authorList>
    </citation>
    <scope>NUCLEOTIDE SEQUENCE [LARGE SCALE GENOMIC DNA]</scope>
    <source>
        <strain evidence="2 3">DSM 44720</strain>
    </source>
</reference>
<evidence type="ECO:0000259" key="1">
    <source>
        <dbReference type="Pfam" id="PF21686"/>
    </source>
</evidence>
<dbReference type="NCBIfam" id="TIGR02778">
    <property type="entry name" value="ligD_pol"/>
    <property type="match status" value="1"/>
</dbReference>
<dbReference type="EMBL" id="PVTF01000015">
    <property type="protein sequence ID" value="PRY34729.1"/>
    <property type="molecule type" value="Genomic_DNA"/>
</dbReference>
<dbReference type="CDD" id="cd04863">
    <property type="entry name" value="MtLigD_Pol_like"/>
    <property type="match status" value="1"/>
</dbReference>
<feature type="domain" description="DNA ligase D polymerase" evidence="1">
    <location>
        <begin position="30"/>
        <end position="291"/>
    </location>
</feature>
<dbReference type="PANTHER" id="PTHR42705">
    <property type="entry name" value="BIFUNCTIONAL NON-HOMOLOGOUS END JOINING PROTEIN LIGD"/>
    <property type="match status" value="1"/>
</dbReference>
<comment type="caution">
    <text evidence="2">The sequence shown here is derived from an EMBL/GenBank/DDBJ whole genome shotgun (WGS) entry which is preliminary data.</text>
</comment>
<name>A0A2T0SMT8_9PSEU</name>
<dbReference type="Gene3D" id="3.90.920.10">
    <property type="entry name" value="DNA primase, PRIM domain"/>
    <property type="match status" value="1"/>
</dbReference>
<dbReference type="InterPro" id="IPR052171">
    <property type="entry name" value="NHEJ_LigD"/>
</dbReference>
<dbReference type="Proteomes" id="UP000239494">
    <property type="component" value="Unassembled WGS sequence"/>
</dbReference>
<dbReference type="RefSeq" id="WP_106194055.1">
    <property type="nucleotide sequence ID" value="NZ_PVTF01000015.1"/>
</dbReference>
<gene>
    <name evidence="2" type="ORF">CLV43_1155</name>
</gene>
<dbReference type="AlphaFoldDB" id="A0A2T0SMT8"/>
<accession>A0A2T0SMT8</accession>
<evidence type="ECO:0000313" key="3">
    <source>
        <dbReference type="Proteomes" id="UP000239494"/>
    </source>
</evidence>
<keyword evidence="3" id="KW-1185">Reference proteome</keyword>
<dbReference type="OrthoDB" id="9802472at2"/>
<dbReference type="PANTHER" id="PTHR42705:SF2">
    <property type="entry name" value="BIFUNCTIONAL NON-HOMOLOGOUS END JOINING PROTEIN LIGD"/>
    <property type="match status" value="1"/>
</dbReference>
<protein>
    <submittedName>
        <fullName evidence="2">Bifunctional non-homologous end joining protein LigD</fullName>
    </submittedName>
</protein>
<dbReference type="Pfam" id="PF21686">
    <property type="entry name" value="LigD_Prim-Pol"/>
    <property type="match status" value="1"/>
</dbReference>
<dbReference type="InterPro" id="IPR014145">
    <property type="entry name" value="LigD_pol_dom"/>
</dbReference>
<evidence type="ECO:0000313" key="2">
    <source>
        <dbReference type="EMBL" id="PRY34729.1"/>
    </source>
</evidence>